<name>A0A6V8N234_9BACT</name>
<dbReference type="Gene3D" id="3.40.630.30">
    <property type="match status" value="1"/>
</dbReference>
<protein>
    <recommendedName>
        <fullName evidence="1">BioF2-like acetyltransferase domain-containing protein</fullName>
    </recommendedName>
</protein>
<dbReference type="AlphaFoldDB" id="A0A6V8N234"/>
<feature type="domain" description="BioF2-like acetyltransferase" evidence="1">
    <location>
        <begin position="174"/>
        <end position="318"/>
    </location>
</feature>
<proteinExistence type="predicted"/>
<dbReference type="EMBL" id="BLXZ01000001">
    <property type="protein sequence ID" value="GFO66555.1"/>
    <property type="molecule type" value="Genomic_DNA"/>
</dbReference>
<dbReference type="InterPro" id="IPR016181">
    <property type="entry name" value="Acyl_CoA_acyltransferase"/>
</dbReference>
<comment type="caution">
    <text evidence="2">The sequence shown here is derived from an EMBL/GenBank/DDBJ whole genome shotgun (WGS) entry which is preliminary data.</text>
</comment>
<dbReference type="InterPro" id="IPR038740">
    <property type="entry name" value="BioF2-like_GNAT_dom"/>
</dbReference>
<evidence type="ECO:0000313" key="3">
    <source>
        <dbReference type="Proteomes" id="UP000587586"/>
    </source>
</evidence>
<accession>A0A6V8N234</accession>
<sequence length="380" mass="43396">MTGHPLEKWTDYREFCSAQTQWEEFTGRLFPENYSKTFPWLAAWWESYLDQGEATVYLQRDSQGRIAAAAPFFSRWEHFGGLPVRLLHLVGHGIGTDDLLVGPDADRFLPALVGSLCEESWHVARFHRVRNAGQLAQLLEAVRAVGCRYTLQESLDYLVELPGDYQQYLGSRSRKFRRNLNQAENRLNRLGNVEFLVLDPYRDAERVIDAGLRIARGSWQYRQGLSHFNERQRGTLYESLSARGRGAGGEDFNLLLVDGNPVAYLLGCRRQRTYYAVDTAFHEDFRSVSAGRILFNKIVERLILQGEVDLLDFEGAGEYKDDYANATLTIQSVLVYRPSAYGRLVRCFKESALFPRLKALGQGFAKGSRPRPTPKEQPEP</sequence>
<evidence type="ECO:0000259" key="1">
    <source>
        <dbReference type="Pfam" id="PF13480"/>
    </source>
</evidence>
<dbReference type="Pfam" id="PF13480">
    <property type="entry name" value="Acetyltransf_6"/>
    <property type="match status" value="1"/>
</dbReference>
<dbReference type="SUPFAM" id="SSF55729">
    <property type="entry name" value="Acyl-CoA N-acyltransferases (Nat)"/>
    <property type="match status" value="1"/>
</dbReference>
<gene>
    <name evidence="2" type="ORF">GMLC_01340</name>
</gene>
<dbReference type="RefSeq" id="WP_183359090.1">
    <property type="nucleotide sequence ID" value="NZ_BLXZ01000001.1"/>
</dbReference>
<reference evidence="3" key="1">
    <citation type="submission" date="2020-06" db="EMBL/GenBank/DDBJ databases">
        <title>Draft genomic sequecing of Geomonas sp. Red745.</title>
        <authorList>
            <person name="Itoh H."/>
            <person name="Xu Z.X."/>
            <person name="Ushijima N."/>
            <person name="Masuda Y."/>
            <person name="Shiratori Y."/>
            <person name="Senoo K."/>
        </authorList>
    </citation>
    <scope>NUCLEOTIDE SEQUENCE [LARGE SCALE GENOMIC DNA]</scope>
    <source>
        <strain evidence="3">Red745</strain>
    </source>
</reference>
<organism evidence="2 3">
    <name type="scientific">Geomonas limicola</name>
    <dbReference type="NCBI Taxonomy" id="2740186"/>
    <lineage>
        <taxon>Bacteria</taxon>
        <taxon>Pseudomonadati</taxon>
        <taxon>Thermodesulfobacteriota</taxon>
        <taxon>Desulfuromonadia</taxon>
        <taxon>Geobacterales</taxon>
        <taxon>Geobacteraceae</taxon>
        <taxon>Geomonas</taxon>
    </lineage>
</organism>
<dbReference type="Proteomes" id="UP000587586">
    <property type="component" value="Unassembled WGS sequence"/>
</dbReference>
<evidence type="ECO:0000313" key="2">
    <source>
        <dbReference type="EMBL" id="GFO66555.1"/>
    </source>
</evidence>
<keyword evidence="3" id="KW-1185">Reference proteome</keyword>